<evidence type="ECO:0000256" key="6">
    <source>
        <dbReference type="ARBA" id="ARBA00022840"/>
    </source>
</evidence>
<gene>
    <name evidence="7" type="ORF">QBZ16_002465</name>
</gene>
<dbReference type="InterPro" id="IPR000559">
    <property type="entry name" value="Formate_THF_ligase"/>
</dbReference>
<dbReference type="GO" id="GO:0004329">
    <property type="term" value="F:formate-tetrahydrofolate ligase activity"/>
    <property type="evidence" value="ECO:0007669"/>
    <property type="project" value="UniProtKB-EC"/>
</dbReference>
<accession>A0AAD9MIE9</accession>
<dbReference type="InterPro" id="IPR027417">
    <property type="entry name" value="P-loop_NTPase"/>
</dbReference>
<dbReference type="InterPro" id="IPR020628">
    <property type="entry name" value="Formate_THF_ligase_CS"/>
</dbReference>
<dbReference type="Proteomes" id="UP001255856">
    <property type="component" value="Unassembled WGS sequence"/>
</dbReference>
<reference evidence="7" key="1">
    <citation type="submission" date="2021-01" db="EMBL/GenBank/DDBJ databases">
        <authorList>
            <person name="Eckstrom K.M.E."/>
        </authorList>
    </citation>
    <scope>NUCLEOTIDE SEQUENCE</scope>
    <source>
        <strain evidence="7">UVCC 0001</strain>
    </source>
</reference>
<sequence length="254" mass="27310">MARRLAVRDPVPSDIEIAQSLEPVPISQIAEAIGLQPSDYITYGPTKAKVKLDVIDKHKDQENGLYVLVAGITPTPLGEGKSTTTVGLCQALGAHLGRKTMTCVRQPSQGPTFGIKGGAAGGGYSQVIPMEEFNLHLTGDIHAITAATNLMAAAIEARMFHEATHAVWAAVPARPRGPAALAPIMRRRLHKLGLAHVTDPDELSAEEQRRFARLDVDPATITWRRVLDTNDRFLRAITIGQGPQGGRARARDGL</sequence>
<dbReference type="GO" id="GO:0006730">
    <property type="term" value="P:one-carbon metabolic process"/>
    <property type="evidence" value="ECO:0007669"/>
    <property type="project" value="UniProtKB-KW"/>
</dbReference>
<evidence type="ECO:0000256" key="4">
    <source>
        <dbReference type="ARBA" id="ARBA00022598"/>
    </source>
</evidence>
<dbReference type="GO" id="GO:0005524">
    <property type="term" value="F:ATP binding"/>
    <property type="evidence" value="ECO:0007669"/>
    <property type="project" value="UniProtKB-KW"/>
</dbReference>
<evidence type="ECO:0000313" key="8">
    <source>
        <dbReference type="Proteomes" id="UP001255856"/>
    </source>
</evidence>
<dbReference type="AlphaFoldDB" id="A0AAD9MIE9"/>
<comment type="pathway">
    <text evidence="1">One-carbon metabolism; tetrahydrofolate interconversion.</text>
</comment>
<dbReference type="EMBL" id="JASFZW010000002">
    <property type="protein sequence ID" value="KAK2080069.1"/>
    <property type="molecule type" value="Genomic_DNA"/>
</dbReference>
<keyword evidence="3" id="KW-0554">One-carbon metabolism</keyword>
<evidence type="ECO:0000256" key="1">
    <source>
        <dbReference type="ARBA" id="ARBA00004777"/>
    </source>
</evidence>
<evidence type="ECO:0000256" key="5">
    <source>
        <dbReference type="ARBA" id="ARBA00022741"/>
    </source>
</evidence>
<organism evidence="7 8">
    <name type="scientific">Prototheca wickerhamii</name>
    <dbReference type="NCBI Taxonomy" id="3111"/>
    <lineage>
        <taxon>Eukaryota</taxon>
        <taxon>Viridiplantae</taxon>
        <taxon>Chlorophyta</taxon>
        <taxon>core chlorophytes</taxon>
        <taxon>Trebouxiophyceae</taxon>
        <taxon>Chlorellales</taxon>
        <taxon>Chlorellaceae</taxon>
        <taxon>Prototheca</taxon>
    </lineage>
</organism>
<dbReference type="Pfam" id="PF01268">
    <property type="entry name" value="FTHFS"/>
    <property type="match status" value="1"/>
</dbReference>
<keyword evidence="5" id="KW-0547">Nucleotide-binding</keyword>
<name>A0AAD9MIE9_PROWI</name>
<dbReference type="EC" id="6.3.4.3" evidence="2"/>
<dbReference type="PROSITE" id="PS00721">
    <property type="entry name" value="FTHFS_1"/>
    <property type="match status" value="1"/>
</dbReference>
<dbReference type="Gene3D" id="1.10.8.770">
    <property type="match status" value="1"/>
</dbReference>
<evidence type="ECO:0000256" key="2">
    <source>
        <dbReference type="ARBA" id="ARBA00012295"/>
    </source>
</evidence>
<keyword evidence="6" id="KW-0067">ATP-binding</keyword>
<dbReference type="FunFam" id="3.40.50.300:FF:000245">
    <property type="entry name" value="C-1-tetrahydrofolate synthase, cytoplasmic"/>
    <property type="match status" value="1"/>
</dbReference>
<proteinExistence type="predicted"/>
<dbReference type="Gene3D" id="3.40.50.300">
    <property type="entry name" value="P-loop containing nucleotide triphosphate hydrolases"/>
    <property type="match status" value="1"/>
</dbReference>
<evidence type="ECO:0000313" key="7">
    <source>
        <dbReference type="EMBL" id="KAK2080069.1"/>
    </source>
</evidence>
<evidence type="ECO:0000256" key="3">
    <source>
        <dbReference type="ARBA" id="ARBA00022563"/>
    </source>
</evidence>
<comment type="caution">
    <text evidence="7">The sequence shown here is derived from an EMBL/GenBank/DDBJ whole genome shotgun (WGS) entry which is preliminary data.</text>
</comment>
<protein>
    <recommendedName>
        <fullName evidence="2">formate--tetrahydrofolate ligase</fullName>
        <ecNumber evidence="2">6.3.4.3</ecNumber>
    </recommendedName>
</protein>
<dbReference type="SUPFAM" id="SSF52540">
    <property type="entry name" value="P-loop containing nucleoside triphosphate hydrolases"/>
    <property type="match status" value="1"/>
</dbReference>
<keyword evidence="8" id="KW-1185">Reference proteome</keyword>
<keyword evidence="4" id="KW-0436">Ligase</keyword>